<proteinExistence type="predicted"/>
<evidence type="ECO:0000313" key="1">
    <source>
        <dbReference type="EMBL" id="KAK2661185.1"/>
    </source>
</evidence>
<keyword evidence="2" id="KW-1185">Reference proteome</keyword>
<dbReference type="PANTHER" id="PTHR35759">
    <property type="entry name" value="BNAA09G03860D PROTEIN"/>
    <property type="match status" value="1"/>
</dbReference>
<sequence>MRHLSAYSFSSAVTKNTQFQDYSIRRSLKDQNFKTQRQQNEHIWWPPQSVLELARLVVDSGGDPDAIYRAFVPTVLPVPDDEGCTEYRCALTMTPYGRRFISQGIYLNLSVEMGVSSNRYDLFHGHLLLATESGRLGILFHAREYPAYDKYVFRTIWVIARKELVLVVLDAHPDGSLYQDIIPEYVDFARTIYKGLHLHSSFLCYSLFVQADIRFGSEFGRL</sequence>
<comment type="caution">
    <text evidence="1">The sequence shown here is derived from an EMBL/GenBank/DDBJ whole genome shotgun (WGS) entry which is preliminary data.</text>
</comment>
<name>A0AAD9XKL4_9ROSI</name>
<dbReference type="EMBL" id="JANJYI010000002">
    <property type="protein sequence ID" value="KAK2661185.1"/>
    <property type="molecule type" value="Genomic_DNA"/>
</dbReference>
<reference evidence="1" key="1">
    <citation type="journal article" date="2023" name="Plant J.">
        <title>Genome sequences and population genomics provide insights into the demographic history, inbreeding, and mutation load of two 'living fossil' tree species of Dipteronia.</title>
        <authorList>
            <person name="Feng Y."/>
            <person name="Comes H.P."/>
            <person name="Chen J."/>
            <person name="Zhu S."/>
            <person name="Lu R."/>
            <person name="Zhang X."/>
            <person name="Li P."/>
            <person name="Qiu J."/>
            <person name="Olsen K.M."/>
            <person name="Qiu Y."/>
        </authorList>
    </citation>
    <scope>NUCLEOTIDE SEQUENCE</scope>
    <source>
        <strain evidence="1">KIB01</strain>
    </source>
</reference>
<organism evidence="1 2">
    <name type="scientific">Dipteronia dyeriana</name>
    <dbReference type="NCBI Taxonomy" id="168575"/>
    <lineage>
        <taxon>Eukaryota</taxon>
        <taxon>Viridiplantae</taxon>
        <taxon>Streptophyta</taxon>
        <taxon>Embryophyta</taxon>
        <taxon>Tracheophyta</taxon>
        <taxon>Spermatophyta</taxon>
        <taxon>Magnoliopsida</taxon>
        <taxon>eudicotyledons</taxon>
        <taxon>Gunneridae</taxon>
        <taxon>Pentapetalae</taxon>
        <taxon>rosids</taxon>
        <taxon>malvids</taxon>
        <taxon>Sapindales</taxon>
        <taxon>Sapindaceae</taxon>
        <taxon>Hippocastanoideae</taxon>
        <taxon>Acereae</taxon>
        <taxon>Dipteronia</taxon>
    </lineage>
</organism>
<protein>
    <submittedName>
        <fullName evidence="1">Uncharacterized protein</fullName>
    </submittedName>
</protein>
<evidence type="ECO:0000313" key="2">
    <source>
        <dbReference type="Proteomes" id="UP001280121"/>
    </source>
</evidence>
<dbReference type="Proteomes" id="UP001280121">
    <property type="component" value="Unassembled WGS sequence"/>
</dbReference>
<dbReference type="AlphaFoldDB" id="A0AAD9XKL4"/>
<gene>
    <name evidence="1" type="ORF">Ddye_007718</name>
</gene>
<dbReference type="PANTHER" id="PTHR35759:SF1">
    <property type="entry name" value="OS07G0673000 PROTEIN"/>
    <property type="match status" value="1"/>
</dbReference>
<accession>A0AAD9XKL4</accession>